<protein>
    <submittedName>
        <fullName evidence="3">Methyltransferase</fullName>
    </submittedName>
</protein>
<keyword evidence="1" id="KW-0732">Signal</keyword>
<dbReference type="EMBL" id="SDHW01000001">
    <property type="protein sequence ID" value="RXK61767.1"/>
    <property type="molecule type" value="Genomic_DNA"/>
</dbReference>
<evidence type="ECO:0000313" key="4">
    <source>
        <dbReference type="Proteomes" id="UP000290204"/>
    </source>
</evidence>
<dbReference type="AlphaFoldDB" id="A0A4Q1CL94"/>
<dbReference type="InterPro" id="IPR046217">
    <property type="entry name" value="DUF6250"/>
</dbReference>
<keyword evidence="3" id="KW-0808">Transferase</keyword>
<comment type="caution">
    <text evidence="3">The sequence shown here is derived from an EMBL/GenBank/DDBJ whole genome shotgun (WGS) entry which is preliminary data.</text>
</comment>
<dbReference type="OrthoDB" id="262615at2"/>
<name>A0A4Q1CL94_9BACT</name>
<keyword evidence="4" id="KW-1185">Reference proteome</keyword>
<dbReference type="Pfam" id="PF19763">
    <property type="entry name" value="DUF6250"/>
    <property type="match status" value="1"/>
</dbReference>
<dbReference type="Proteomes" id="UP000290204">
    <property type="component" value="Unassembled WGS sequence"/>
</dbReference>
<evidence type="ECO:0000313" key="3">
    <source>
        <dbReference type="EMBL" id="RXK61767.1"/>
    </source>
</evidence>
<sequence>MKLNYRLMSLILALLSFNTNNNVTKEPVLIFKDDFSAATLSDKWIIEASENDKDPATIVNGQLQLNTESGITVWYKNELKGNILIEFDRIVVIDGGKHDRLSDLNQFWMATDPQEKMFTRKGGFREYDSLQMYYVGMGGNYNTTTRMRRYDGNKNLKIVGEFTDAAHLLKPNYRYHVVIKSENGINSFTVNNEMYFSFKDEQPFTKGWFAIRSTKSRQMIDNIKIWQLN</sequence>
<keyword evidence="3" id="KW-0489">Methyltransferase</keyword>
<evidence type="ECO:0000259" key="2">
    <source>
        <dbReference type="Pfam" id="PF19763"/>
    </source>
</evidence>
<feature type="chain" id="PRO_5020368845" evidence="1">
    <location>
        <begin position="22"/>
        <end position="229"/>
    </location>
</feature>
<organism evidence="3 4">
    <name type="scientific">Lacibacter luteus</name>
    <dbReference type="NCBI Taxonomy" id="2508719"/>
    <lineage>
        <taxon>Bacteria</taxon>
        <taxon>Pseudomonadati</taxon>
        <taxon>Bacteroidota</taxon>
        <taxon>Chitinophagia</taxon>
        <taxon>Chitinophagales</taxon>
        <taxon>Chitinophagaceae</taxon>
        <taxon>Lacibacter</taxon>
    </lineage>
</organism>
<gene>
    <name evidence="3" type="ORF">ESA94_01785</name>
</gene>
<feature type="domain" description="DUF6250" evidence="2">
    <location>
        <begin position="66"/>
        <end position="222"/>
    </location>
</feature>
<proteinExistence type="predicted"/>
<feature type="signal peptide" evidence="1">
    <location>
        <begin position="1"/>
        <end position="21"/>
    </location>
</feature>
<accession>A0A4Q1CL94</accession>
<dbReference type="RefSeq" id="WP_129129139.1">
    <property type="nucleotide sequence ID" value="NZ_SDHW01000001.1"/>
</dbReference>
<evidence type="ECO:0000256" key="1">
    <source>
        <dbReference type="SAM" id="SignalP"/>
    </source>
</evidence>
<dbReference type="GO" id="GO:0008168">
    <property type="term" value="F:methyltransferase activity"/>
    <property type="evidence" value="ECO:0007669"/>
    <property type="project" value="UniProtKB-KW"/>
</dbReference>
<dbReference type="Gene3D" id="2.60.120.200">
    <property type="match status" value="1"/>
</dbReference>
<reference evidence="3 4" key="1">
    <citation type="submission" date="2019-01" db="EMBL/GenBank/DDBJ databases">
        <title>Lacibacter sp. strain TTM-7.</title>
        <authorList>
            <person name="Chen W.-M."/>
        </authorList>
    </citation>
    <scope>NUCLEOTIDE SEQUENCE [LARGE SCALE GENOMIC DNA]</scope>
    <source>
        <strain evidence="3 4">TTM-7</strain>
    </source>
</reference>
<dbReference type="GO" id="GO:0032259">
    <property type="term" value="P:methylation"/>
    <property type="evidence" value="ECO:0007669"/>
    <property type="project" value="UniProtKB-KW"/>
</dbReference>